<reference evidence="2" key="1">
    <citation type="journal article" date="2022" name="Mol. Ecol. Resour.">
        <title>The genomes of chicory, endive, great burdock and yacon provide insights into Asteraceae palaeo-polyploidization history and plant inulin production.</title>
        <authorList>
            <person name="Fan W."/>
            <person name="Wang S."/>
            <person name="Wang H."/>
            <person name="Wang A."/>
            <person name="Jiang F."/>
            <person name="Liu H."/>
            <person name="Zhao H."/>
            <person name="Xu D."/>
            <person name="Zhang Y."/>
        </authorList>
    </citation>
    <scope>NUCLEOTIDE SEQUENCE [LARGE SCALE GENOMIC DNA]</scope>
    <source>
        <strain evidence="2">cv. Yunnan</strain>
    </source>
</reference>
<keyword evidence="2" id="KW-1185">Reference proteome</keyword>
<evidence type="ECO:0000313" key="1">
    <source>
        <dbReference type="EMBL" id="KAI3795822.1"/>
    </source>
</evidence>
<organism evidence="1 2">
    <name type="scientific">Smallanthus sonchifolius</name>
    <dbReference type="NCBI Taxonomy" id="185202"/>
    <lineage>
        <taxon>Eukaryota</taxon>
        <taxon>Viridiplantae</taxon>
        <taxon>Streptophyta</taxon>
        <taxon>Embryophyta</taxon>
        <taxon>Tracheophyta</taxon>
        <taxon>Spermatophyta</taxon>
        <taxon>Magnoliopsida</taxon>
        <taxon>eudicotyledons</taxon>
        <taxon>Gunneridae</taxon>
        <taxon>Pentapetalae</taxon>
        <taxon>asterids</taxon>
        <taxon>campanulids</taxon>
        <taxon>Asterales</taxon>
        <taxon>Asteraceae</taxon>
        <taxon>Asteroideae</taxon>
        <taxon>Heliantheae alliance</taxon>
        <taxon>Millerieae</taxon>
        <taxon>Smallanthus</taxon>
    </lineage>
</organism>
<gene>
    <name evidence="1" type="ORF">L1987_38482</name>
</gene>
<reference evidence="1 2" key="2">
    <citation type="journal article" date="2022" name="Mol. Ecol. Resour.">
        <title>The genomes of chicory, endive, great burdock and yacon provide insights into Asteraceae paleo-polyploidization history and plant inulin production.</title>
        <authorList>
            <person name="Fan W."/>
            <person name="Wang S."/>
            <person name="Wang H."/>
            <person name="Wang A."/>
            <person name="Jiang F."/>
            <person name="Liu H."/>
            <person name="Zhao H."/>
            <person name="Xu D."/>
            <person name="Zhang Y."/>
        </authorList>
    </citation>
    <scope>NUCLEOTIDE SEQUENCE [LARGE SCALE GENOMIC DNA]</scope>
    <source>
        <strain evidence="2">cv. Yunnan</strain>
        <tissue evidence="1">Leaves</tissue>
    </source>
</reference>
<dbReference type="EMBL" id="CM042029">
    <property type="protein sequence ID" value="KAI3795822.1"/>
    <property type="molecule type" value="Genomic_DNA"/>
</dbReference>
<name>A0ACB9HLU6_9ASTR</name>
<accession>A0ACB9HLU6</accession>
<protein>
    <submittedName>
        <fullName evidence="1">Uncharacterized protein</fullName>
    </submittedName>
</protein>
<evidence type="ECO:0000313" key="2">
    <source>
        <dbReference type="Proteomes" id="UP001056120"/>
    </source>
</evidence>
<proteinExistence type="predicted"/>
<comment type="caution">
    <text evidence="1">The sequence shown here is derived from an EMBL/GenBank/DDBJ whole genome shotgun (WGS) entry which is preliminary data.</text>
</comment>
<sequence length="934" mass="105744">MLSSISFPALNTQSITKTPTSKLPMFLSSCNNKLKTVKATLDMDLFLEAEQVKVDHVPSCLKVRATVTVKVSNQVSMMKIPWLYYSQNDMKPDEEKGVGFQLVSTQLDPSTKKPKVSKECVSEWWKCSSRKAIGTGCFSFEVELEIDAEFGEPGAILVRNNCDKELYLETISVDGFFHFACNSWIQPAHINKQKRIFFSNKISLYISLIEEGGVGDEALVAEDGTLGFHEIVSATELKAEINLAYLPTQTPNGLKYLRAKELKNKRGDGKGQRLPSDRIYDYDTYNDLGNPDKGAKYTRPTLGGEINPHPRRCRTGRPAAITDVTTEIPVNTGIASTYVPRDEALEGTRRNDILNGIWKGMLHNIPPILATFYNKNDVSRDLTKFAGLYRNVPQVEMSLNTHGVSKFLDIRGKIEEVFKFEIPKNMSWNATSYVQDDELGRQTLAGMNPVSLERLKVYPPVSKLDPSIYGPSESALKEEHIICHLNGMSVQQALDENKLFILDYHDIYLPFLERINSQEDRKSYATRTIFFLMTTGTLKPIAIELSLPPIDTNIPSKQVLTPPVDATTSWLWKLGKSHVCSNDNGVHQLIHHWLRVHACMEPFIIATHRHLSSLHPIFKLLSLHMKHAIVTSAVARESLISAEGIIETCFSPGKYSMEMVCAAYRDWWRFDLEGLPADLIRRGMAVPDETKSHGLRLLIEDYPYANDGLLIWSAIQELVHTYVNHYYPDENTVIFDIELQSWYTEAINLGHTDLHEANWWPKLTSPDNLIEILTILIWVSSAQHAALNFGQYHYGGYVPNRPPLMRKLIPQQHDLEYASFIADPQGYFLASLPSLLISTKYMAIIDMISAHSHEEEYLGEMKDVYIRWPCEPKIIEAFCRFSMEVKNIESEINRRNVDPRLRNRCGAGVPPYELLIPTSEPGVTGRGVPKSITM</sequence>
<dbReference type="Proteomes" id="UP001056120">
    <property type="component" value="Linkage Group LG12"/>
</dbReference>